<dbReference type="PROSITE" id="PS51186">
    <property type="entry name" value="GNAT"/>
    <property type="match status" value="1"/>
</dbReference>
<dbReference type="Proteomes" id="UP000186955">
    <property type="component" value="Unassembled WGS sequence"/>
</dbReference>
<feature type="domain" description="N-acetyltransferase" evidence="1">
    <location>
        <begin position="27"/>
        <end position="157"/>
    </location>
</feature>
<dbReference type="PANTHER" id="PTHR42791">
    <property type="entry name" value="GNAT FAMILY ACETYLTRANSFERASE"/>
    <property type="match status" value="1"/>
</dbReference>
<dbReference type="InterPro" id="IPR052523">
    <property type="entry name" value="Trichothecene_AcTrans"/>
</dbReference>
<organism evidence="2 3">
    <name type="scientific">Penicillium subrubescens</name>
    <dbReference type="NCBI Taxonomy" id="1316194"/>
    <lineage>
        <taxon>Eukaryota</taxon>
        <taxon>Fungi</taxon>
        <taxon>Dikarya</taxon>
        <taxon>Ascomycota</taxon>
        <taxon>Pezizomycotina</taxon>
        <taxon>Eurotiomycetes</taxon>
        <taxon>Eurotiomycetidae</taxon>
        <taxon>Eurotiales</taxon>
        <taxon>Aspergillaceae</taxon>
        <taxon>Penicillium</taxon>
    </lineage>
</organism>
<dbReference type="SUPFAM" id="SSF55729">
    <property type="entry name" value="Acyl-CoA N-acyltransferases (Nat)"/>
    <property type="match status" value="1"/>
</dbReference>
<evidence type="ECO:0000259" key="1">
    <source>
        <dbReference type="PROSITE" id="PS51186"/>
    </source>
</evidence>
<comment type="caution">
    <text evidence="2">The sequence shown here is derived from an EMBL/GenBank/DDBJ whole genome shotgun (WGS) entry which is preliminary data.</text>
</comment>
<dbReference type="Gene3D" id="3.40.630.30">
    <property type="match status" value="1"/>
</dbReference>
<reference evidence="2 3" key="1">
    <citation type="submission" date="2016-10" db="EMBL/GenBank/DDBJ databases">
        <title>Genome sequence of the ascomycete fungus Penicillium subrubescens.</title>
        <authorList>
            <person name="De Vries R.P."/>
            <person name="Peng M."/>
            <person name="Dilokpimol A."/>
            <person name="Hilden K."/>
            <person name="Makela M.R."/>
            <person name="Grigoriev I."/>
            <person name="Riley R."/>
            <person name="Granchi Z."/>
        </authorList>
    </citation>
    <scope>NUCLEOTIDE SEQUENCE [LARGE SCALE GENOMIC DNA]</scope>
    <source>
        <strain evidence="2 3">CBS 132785</strain>
    </source>
</reference>
<dbReference type="GO" id="GO:0016747">
    <property type="term" value="F:acyltransferase activity, transferring groups other than amino-acyl groups"/>
    <property type="evidence" value="ECO:0007669"/>
    <property type="project" value="InterPro"/>
</dbReference>
<protein>
    <recommendedName>
        <fullName evidence="1">N-acetyltransferase domain-containing protein</fullName>
    </recommendedName>
</protein>
<sequence length="160" mass="18116">MEIADSNCYVLKISSSDSATPTPAPVLGLLSLRKYDANEKGAGRWASYPPPPEVDKESYDAMLKSMIEYRERFMLGRVHLCIDLFGVDHEYQGRGMGKMLLAKACEIADREKLDVFVEANEFAESFYHDFGFETEGRIEMPLDGVTQCFLVMWALRDLAK</sequence>
<dbReference type="EMBL" id="MNBE01000719">
    <property type="protein sequence ID" value="OKO94336.1"/>
    <property type="molecule type" value="Genomic_DNA"/>
</dbReference>
<dbReference type="InterPro" id="IPR016181">
    <property type="entry name" value="Acyl_CoA_acyltransferase"/>
</dbReference>
<name>A0A1Q5T2B2_9EURO</name>
<dbReference type="InterPro" id="IPR000182">
    <property type="entry name" value="GNAT_dom"/>
</dbReference>
<gene>
    <name evidence="2" type="ORF">PENSUB_11603</name>
</gene>
<evidence type="ECO:0000313" key="3">
    <source>
        <dbReference type="Proteomes" id="UP000186955"/>
    </source>
</evidence>
<accession>A0A1Q5T2B2</accession>
<dbReference type="AlphaFoldDB" id="A0A1Q5T2B2"/>
<evidence type="ECO:0000313" key="2">
    <source>
        <dbReference type="EMBL" id="OKO94336.1"/>
    </source>
</evidence>
<dbReference type="CDD" id="cd04301">
    <property type="entry name" value="NAT_SF"/>
    <property type="match status" value="1"/>
</dbReference>
<dbReference type="Pfam" id="PF13673">
    <property type="entry name" value="Acetyltransf_10"/>
    <property type="match status" value="1"/>
</dbReference>
<keyword evidence="3" id="KW-1185">Reference proteome</keyword>
<proteinExistence type="predicted"/>
<dbReference type="PANTHER" id="PTHR42791:SF2">
    <property type="entry name" value="N-ACETYLTRANSFERASE DOMAIN-CONTAINING PROTEIN"/>
    <property type="match status" value="1"/>
</dbReference>